<gene>
    <name evidence="7" type="primary">ripB_2</name>
    <name evidence="7" type="ORF">B5P44_p00193</name>
</gene>
<evidence type="ECO:0000256" key="3">
    <source>
        <dbReference type="ARBA" id="ARBA00022801"/>
    </source>
</evidence>
<sequence length="145" mass="15450">MTHDERRLWELAQDLVDREIDYAWRGGGPEGPSRGTGDCGGPASKLGDGTKIGFDAGTLAQYLLHQVFGVQILGTPTPEDLLKVGVEVTTPVPGDLIFPAISNGHHVAVHLGHGKMVQATQSGTKINIVDAPSTLISTRRYAVQK</sequence>
<dbReference type="Gene3D" id="3.90.1720.10">
    <property type="entry name" value="endopeptidase domain like (from Nostoc punctiforme)"/>
    <property type="match status" value="1"/>
</dbReference>
<reference evidence="7" key="1">
    <citation type="journal article" date="2018" name="Front. Microbiol.">
        <title>Beyond the Limits: tRNA Array Units in Mycobacterium Genomes.</title>
        <authorList>
            <person name="Morgado S.M."/>
            <person name="Vicente A.C."/>
        </authorList>
    </citation>
    <scope>NUCLEOTIDE SEQUENCE</scope>
    <source>
        <strain evidence="7">CBMA 213</strain>
        <plasmid evidence="7">pCBMA213_1</plasmid>
    </source>
</reference>
<evidence type="ECO:0000256" key="1">
    <source>
        <dbReference type="ARBA" id="ARBA00007074"/>
    </source>
</evidence>
<dbReference type="AlphaFoldDB" id="A0A343VRG4"/>
<evidence type="ECO:0000256" key="2">
    <source>
        <dbReference type="ARBA" id="ARBA00022670"/>
    </source>
</evidence>
<dbReference type="InterPro" id="IPR000064">
    <property type="entry name" value="NLP_P60_dom"/>
</dbReference>
<feature type="domain" description="NlpC/P60" evidence="6">
    <location>
        <begin position="2"/>
        <end position="145"/>
    </location>
</feature>
<dbReference type="InterPro" id="IPR038765">
    <property type="entry name" value="Papain-like_cys_pep_sf"/>
</dbReference>
<keyword evidence="3 7" id="KW-0378">Hydrolase</keyword>
<comment type="similarity">
    <text evidence="1">Belongs to the peptidase C40 family.</text>
</comment>
<keyword evidence="2" id="KW-0645">Protease</keyword>
<dbReference type="GO" id="GO:0008234">
    <property type="term" value="F:cysteine-type peptidase activity"/>
    <property type="evidence" value="ECO:0007669"/>
    <property type="project" value="UniProtKB-KW"/>
</dbReference>
<feature type="region of interest" description="Disordered" evidence="5">
    <location>
        <begin position="23"/>
        <end position="42"/>
    </location>
</feature>
<keyword evidence="4" id="KW-0788">Thiol protease</keyword>
<evidence type="ECO:0000256" key="4">
    <source>
        <dbReference type="ARBA" id="ARBA00022807"/>
    </source>
</evidence>
<dbReference type="GO" id="GO:0006508">
    <property type="term" value="P:proteolysis"/>
    <property type="evidence" value="ECO:0007669"/>
    <property type="project" value="UniProtKB-KW"/>
</dbReference>
<dbReference type="Pfam" id="PF00877">
    <property type="entry name" value="NLPC_P60"/>
    <property type="match status" value="1"/>
</dbReference>
<dbReference type="SUPFAM" id="SSF54001">
    <property type="entry name" value="Cysteine proteinases"/>
    <property type="match status" value="1"/>
</dbReference>
<name>A0A343VRG4_9MYCO</name>
<accession>A0A343VRG4</accession>
<dbReference type="PROSITE" id="PS51935">
    <property type="entry name" value="NLPC_P60"/>
    <property type="match status" value="1"/>
</dbReference>
<organism evidence="7">
    <name type="scientific">Mycolicibacterium sp. CBMA 213</name>
    <dbReference type="NCBI Taxonomy" id="1968788"/>
    <lineage>
        <taxon>Bacteria</taxon>
        <taxon>Bacillati</taxon>
        <taxon>Actinomycetota</taxon>
        <taxon>Actinomycetes</taxon>
        <taxon>Mycobacteriales</taxon>
        <taxon>Mycobacteriaceae</taxon>
        <taxon>Mycolicibacterium</taxon>
    </lineage>
</organism>
<protein>
    <submittedName>
        <fullName evidence="7">Peptidoglycan endopeptidase RipB</fullName>
        <ecNumber evidence="7">3.4.-.-</ecNumber>
    </submittedName>
</protein>
<evidence type="ECO:0000256" key="5">
    <source>
        <dbReference type="SAM" id="MobiDB-lite"/>
    </source>
</evidence>
<proteinExistence type="inferred from homology"/>
<dbReference type="EMBL" id="MF600313">
    <property type="protein sequence ID" value="AVN58488.1"/>
    <property type="molecule type" value="Genomic_DNA"/>
</dbReference>
<geneLocation type="plasmid" evidence="7">
    <name>pCBMA213_1</name>
</geneLocation>
<keyword evidence="7" id="KW-0614">Plasmid</keyword>
<dbReference type="EC" id="3.4.-.-" evidence="7"/>
<evidence type="ECO:0000259" key="6">
    <source>
        <dbReference type="PROSITE" id="PS51935"/>
    </source>
</evidence>
<evidence type="ECO:0000313" key="7">
    <source>
        <dbReference type="EMBL" id="AVN58488.1"/>
    </source>
</evidence>
<dbReference type="RefSeq" id="WP_155921932.1">
    <property type="nucleotide sequence ID" value="NZ_MF600313.1"/>
</dbReference>